<dbReference type="AlphaFoldDB" id="A0A084SZU7"/>
<proteinExistence type="predicted"/>
<dbReference type="EMBL" id="JPMI01000030">
    <property type="protein sequence ID" value="KFA93982.1"/>
    <property type="molecule type" value="Genomic_DNA"/>
</dbReference>
<evidence type="ECO:0000313" key="1">
    <source>
        <dbReference type="EMBL" id="KFA93982.1"/>
    </source>
</evidence>
<accession>A0A084SZU7</accession>
<dbReference type="RefSeq" id="WP_043390608.1">
    <property type="nucleotide sequence ID" value="NZ_JPMI01000030.1"/>
</dbReference>
<organism evidence="1 2">
    <name type="scientific">Archangium violaceum Cb vi76</name>
    <dbReference type="NCBI Taxonomy" id="1406225"/>
    <lineage>
        <taxon>Bacteria</taxon>
        <taxon>Pseudomonadati</taxon>
        <taxon>Myxococcota</taxon>
        <taxon>Myxococcia</taxon>
        <taxon>Myxococcales</taxon>
        <taxon>Cystobacterineae</taxon>
        <taxon>Archangiaceae</taxon>
        <taxon>Archangium</taxon>
    </lineage>
</organism>
<evidence type="ECO:0000313" key="2">
    <source>
        <dbReference type="Proteomes" id="UP000028547"/>
    </source>
</evidence>
<protein>
    <submittedName>
        <fullName evidence="1">Uncharacterized protein</fullName>
    </submittedName>
</protein>
<reference evidence="1 2" key="1">
    <citation type="submission" date="2014-07" db="EMBL/GenBank/DDBJ databases">
        <title>Draft Genome Sequence of Gephyronic Acid Producer, Cystobacter violaceus Strain Cb vi76.</title>
        <authorList>
            <person name="Stevens D.C."/>
            <person name="Young J."/>
            <person name="Carmichael R."/>
            <person name="Tan J."/>
            <person name="Taylor R.E."/>
        </authorList>
    </citation>
    <scope>NUCLEOTIDE SEQUENCE [LARGE SCALE GENOMIC DNA]</scope>
    <source>
        <strain evidence="1 2">Cb vi76</strain>
    </source>
</reference>
<comment type="caution">
    <text evidence="1">The sequence shown here is derived from an EMBL/GenBank/DDBJ whole genome shotgun (WGS) entry which is preliminary data.</text>
</comment>
<name>A0A084SZU7_9BACT</name>
<sequence>MNARILTAFLCLTAASTGCIIVDGDGDGGGYQQGYEGDVTFLWTFAPNGRCADVPDVKNIQISIPGESLHNNGVYACNTAGVDGIVLHDFMPGNYPYTVRAIGYDGDTLFEGRGTFTVNGDVRVNIDLTPNGMSYALVSWYFPPNTYSNNPSCSQAGVSYIQAQIDDGEWVTLNCADGMSNGGVETPWLADGTHTIQMIAYGRDRAGRDNLPLYNTFGTFTTSAGSPRSESYRFFEVGGMSLRWELWDGSARRSCAEAGITGMVINLKNLATGELVYGTAGDYQSCTGAPILYQYLKPGRYEVYIRGMKGSSIAYSNEDLPDVLTVNAFEQKTASDVSYTVALVREY</sequence>
<dbReference type="Proteomes" id="UP000028547">
    <property type="component" value="Unassembled WGS sequence"/>
</dbReference>
<dbReference type="PROSITE" id="PS51257">
    <property type="entry name" value="PROKAR_LIPOPROTEIN"/>
    <property type="match status" value="1"/>
</dbReference>
<gene>
    <name evidence="1" type="ORF">Q664_05610</name>
</gene>